<feature type="region of interest" description="Disordered" evidence="3">
    <location>
        <begin position="165"/>
        <end position="402"/>
    </location>
</feature>
<dbReference type="STRING" id="568069.A0A1J1I3Y1"/>
<evidence type="ECO:0000256" key="1">
    <source>
        <dbReference type="ARBA" id="ARBA00022884"/>
    </source>
</evidence>
<dbReference type="GO" id="GO:0003723">
    <property type="term" value="F:RNA binding"/>
    <property type="evidence" value="ECO:0007669"/>
    <property type="project" value="UniProtKB-UniRule"/>
</dbReference>
<keyword evidence="1 2" id="KW-0694">RNA-binding</keyword>
<sequence length="551" mass="64634">MASVGKKGKKSKEKKVLSLQEFLHQSTPSSGGTTQVIVQKVSSWAEECEDDDDRPSRPEFIELPTAPRAARILDDDTIPYTGPFSARVSNLPFDTNEQDIDEFFLERNIRIKEMRLARDDANDRLRGFGHIEFEERQDLIDAIMLPDAMIQNRRIRIELASENDQRDGRTVRKRYDNYIARDPTSNESTNWRDRKESNFETIDNRDNNRRNYQSRSNFQNRHDSNNNDNDDGGNWRMGDRPGNDSPPPDRRRGNYGNDRRGGRDRYERRDRYEPEEERPVLNLQPRTKPLPVLNFPKEEELDRPSRKQPSLNGDSEGQNDSGLVDDEDREVSAPPPPKPKPVPSVNIFGQAKPVDTAAREREIEEKLQQERLAKVQREKDEREKQRIEAEKNVEGEQIKKDVIVIKTEKARLQEEAVNWRKHEEPSNGSMENRNRDNGRRFIDGDRRKNDDRPRNFKDSRDRNYNRSDRDYRSNNMNRGGQDRRDDRRDNRPLRRDGANEIRRDDRETREPRRERPPKDLEERMPKYQAPSGPNLHVSNAFAGLDDEVDAD</sequence>
<feature type="region of interest" description="Disordered" evidence="3">
    <location>
        <begin position="416"/>
        <end position="551"/>
    </location>
</feature>
<dbReference type="AlphaFoldDB" id="A0A1J1I3Y1"/>
<evidence type="ECO:0000313" key="5">
    <source>
        <dbReference type="EMBL" id="CRK93081.1"/>
    </source>
</evidence>
<organism evidence="5 6">
    <name type="scientific">Clunio marinus</name>
    <dbReference type="NCBI Taxonomy" id="568069"/>
    <lineage>
        <taxon>Eukaryota</taxon>
        <taxon>Metazoa</taxon>
        <taxon>Ecdysozoa</taxon>
        <taxon>Arthropoda</taxon>
        <taxon>Hexapoda</taxon>
        <taxon>Insecta</taxon>
        <taxon>Pterygota</taxon>
        <taxon>Neoptera</taxon>
        <taxon>Endopterygota</taxon>
        <taxon>Diptera</taxon>
        <taxon>Nematocera</taxon>
        <taxon>Chironomoidea</taxon>
        <taxon>Chironomidae</taxon>
        <taxon>Clunio</taxon>
    </lineage>
</organism>
<dbReference type="InterPro" id="IPR000504">
    <property type="entry name" value="RRM_dom"/>
</dbReference>
<feature type="compositionally biased region" description="Basic and acidic residues" evidence="3">
    <location>
        <begin position="190"/>
        <end position="209"/>
    </location>
</feature>
<feature type="compositionally biased region" description="Basic and acidic residues" evidence="3">
    <location>
        <begin position="357"/>
        <end position="402"/>
    </location>
</feature>
<feature type="compositionally biased region" description="Polar residues" evidence="3">
    <location>
        <begin position="307"/>
        <end position="321"/>
    </location>
</feature>
<reference evidence="5 6" key="1">
    <citation type="submission" date="2015-04" db="EMBL/GenBank/DDBJ databases">
        <authorList>
            <person name="Syromyatnikov M.Y."/>
            <person name="Popov V.N."/>
        </authorList>
    </citation>
    <scope>NUCLEOTIDE SEQUENCE [LARGE SCALE GENOMIC DNA]</scope>
</reference>
<feature type="compositionally biased region" description="Basic and acidic residues" evidence="3">
    <location>
        <begin position="432"/>
        <end position="472"/>
    </location>
</feature>
<feature type="compositionally biased region" description="Basic and acidic residues" evidence="3">
    <location>
        <begin position="237"/>
        <end position="272"/>
    </location>
</feature>
<dbReference type="EMBL" id="CVRI01000036">
    <property type="protein sequence ID" value="CRK93081.1"/>
    <property type="molecule type" value="Genomic_DNA"/>
</dbReference>
<dbReference type="SMART" id="SM00360">
    <property type="entry name" value="RRM"/>
    <property type="match status" value="1"/>
</dbReference>
<dbReference type="Proteomes" id="UP000183832">
    <property type="component" value="Unassembled WGS sequence"/>
</dbReference>
<gene>
    <name evidence="5" type="ORF">CLUMA_CG006523</name>
</gene>
<feature type="compositionally biased region" description="Pro residues" evidence="3">
    <location>
        <begin position="333"/>
        <end position="342"/>
    </location>
</feature>
<feature type="compositionally biased region" description="Basic and acidic residues" evidence="3">
    <location>
        <begin position="296"/>
        <end position="305"/>
    </location>
</feature>
<feature type="compositionally biased region" description="Basic and acidic residues" evidence="3">
    <location>
        <begin position="480"/>
        <end position="525"/>
    </location>
</feature>
<evidence type="ECO:0000313" key="6">
    <source>
        <dbReference type="Proteomes" id="UP000183832"/>
    </source>
</evidence>
<dbReference type="PANTHER" id="PTHR23236">
    <property type="entry name" value="EUKARYOTIC TRANSLATION INITIATION FACTOR 4B/4H"/>
    <property type="match status" value="1"/>
</dbReference>
<feature type="compositionally biased region" description="Basic and acidic residues" evidence="3">
    <location>
        <begin position="165"/>
        <end position="176"/>
    </location>
</feature>
<dbReference type="Pfam" id="PF00076">
    <property type="entry name" value="RRM_1"/>
    <property type="match status" value="1"/>
</dbReference>
<evidence type="ECO:0000256" key="2">
    <source>
        <dbReference type="PROSITE-ProRule" id="PRU00176"/>
    </source>
</evidence>
<dbReference type="PROSITE" id="PS50102">
    <property type="entry name" value="RRM"/>
    <property type="match status" value="1"/>
</dbReference>
<dbReference type="Gene3D" id="3.30.70.330">
    <property type="match status" value="1"/>
</dbReference>
<protein>
    <submittedName>
        <fullName evidence="5">CLUMA_CG006523, isoform A</fullName>
    </submittedName>
</protein>
<dbReference type="SUPFAM" id="SSF54928">
    <property type="entry name" value="RNA-binding domain, RBD"/>
    <property type="match status" value="1"/>
</dbReference>
<dbReference type="PANTHER" id="PTHR23236:SF11">
    <property type="entry name" value="EUKARYOTIC TRANSLATION INITIATION FACTOR 4H"/>
    <property type="match status" value="1"/>
</dbReference>
<proteinExistence type="predicted"/>
<evidence type="ECO:0000259" key="4">
    <source>
        <dbReference type="PROSITE" id="PS50102"/>
    </source>
</evidence>
<feature type="compositionally biased region" description="Basic and acidic residues" evidence="3">
    <location>
        <begin position="416"/>
        <end position="425"/>
    </location>
</feature>
<name>A0A1J1I3Y1_9DIPT</name>
<dbReference type="InterPro" id="IPR012677">
    <property type="entry name" value="Nucleotide-bd_a/b_plait_sf"/>
</dbReference>
<dbReference type="InterPro" id="IPR035979">
    <property type="entry name" value="RBD_domain_sf"/>
</dbReference>
<dbReference type="OrthoDB" id="1748655at2759"/>
<feature type="domain" description="RRM" evidence="4">
    <location>
        <begin position="84"/>
        <end position="162"/>
    </location>
</feature>
<accession>A0A1J1I3Y1</accession>
<keyword evidence="6" id="KW-1185">Reference proteome</keyword>
<evidence type="ECO:0000256" key="3">
    <source>
        <dbReference type="SAM" id="MobiDB-lite"/>
    </source>
</evidence>